<dbReference type="RefSeq" id="WP_230738974.1">
    <property type="nucleotide sequence ID" value="NZ_JAJNDB010000007.1"/>
</dbReference>
<reference evidence="2 3" key="1">
    <citation type="submission" date="2021-11" db="EMBL/GenBank/DDBJ databases">
        <title>Draft genome sequence of Actinomycetospora sp. SF1 isolated from the rhizosphere soil.</title>
        <authorList>
            <person name="Duangmal K."/>
            <person name="Chantavorakit T."/>
        </authorList>
    </citation>
    <scope>NUCLEOTIDE SEQUENCE [LARGE SCALE GENOMIC DNA]</scope>
    <source>
        <strain evidence="2 3">TBRC 5722</strain>
    </source>
</reference>
<organism evidence="2 3">
    <name type="scientific">Actinomycetospora endophytica</name>
    <dbReference type="NCBI Taxonomy" id="2291215"/>
    <lineage>
        <taxon>Bacteria</taxon>
        <taxon>Bacillati</taxon>
        <taxon>Actinomycetota</taxon>
        <taxon>Actinomycetes</taxon>
        <taxon>Pseudonocardiales</taxon>
        <taxon>Pseudonocardiaceae</taxon>
        <taxon>Actinomycetospora</taxon>
    </lineage>
</organism>
<sequence length="118" mass="12899">MSQRLTPEEARAAAPAPPADQPAAATPVAAPATGTAAALAEPPLPSPEIVGLPAVAERPLPVLDRRPRQTPFARLMNLVRGRRRADRCGRHRPDTTPSRAWSMFAPQRRSRRRFGVRR</sequence>
<evidence type="ECO:0000313" key="3">
    <source>
        <dbReference type="Proteomes" id="UP001199469"/>
    </source>
</evidence>
<name>A0ABS8PHV9_9PSEU</name>
<gene>
    <name evidence="2" type="ORF">LQ327_27335</name>
</gene>
<dbReference type="Proteomes" id="UP001199469">
    <property type="component" value="Unassembled WGS sequence"/>
</dbReference>
<keyword evidence="3" id="KW-1185">Reference proteome</keyword>
<dbReference type="EMBL" id="JAJNDB010000007">
    <property type="protein sequence ID" value="MCD2197090.1"/>
    <property type="molecule type" value="Genomic_DNA"/>
</dbReference>
<protein>
    <submittedName>
        <fullName evidence="2">Uncharacterized protein</fullName>
    </submittedName>
</protein>
<evidence type="ECO:0000256" key="1">
    <source>
        <dbReference type="SAM" id="MobiDB-lite"/>
    </source>
</evidence>
<proteinExistence type="predicted"/>
<feature type="compositionally biased region" description="Low complexity" evidence="1">
    <location>
        <begin position="21"/>
        <end position="41"/>
    </location>
</feature>
<accession>A0ABS8PHV9</accession>
<evidence type="ECO:0000313" key="2">
    <source>
        <dbReference type="EMBL" id="MCD2197090.1"/>
    </source>
</evidence>
<feature type="compositionally biased region" description="Basic and acidic residues" evidence="1">
    <location>
        <begin position="1"/>
        <end position="11"/>
    </location>
</feature>
<comment type="caution">
    <text evidence="2">The sequence shown here is derived from an EMBL/GenBank/DDBJ whole genome shotgun (WGS) entry which is preliminary data.</text>
</comment>
<feature type="region of interest" description="Disordered" evidence="1">
    <location>
        <begin position="1"/>
        <end position="46"/>
    </location>
</feature>